<dbReference type="InterPro" id="IPR023214">
    <property type="entry name" value="HAD_sf"/>
</dbReference>
<dbReference type="Gene3D" id="3.40.50.1000">
    <property type="entry name" value="HAD superfamily/HAD-like"/>
    <property type="match status" value="1"/>
</dbReference>
<accession>A0ABU3F5A0</accession>
<reference evidence="2 3" key="1">
    <citation type="submission" date="2023-03" db="EMBL/GenBank/DDBJ databases">
        <authorList>
            <person name="Shen W."/>
            <person name="Cai J."/>
        </authorList>
    </citation>
    <scope>NUCLEOTIDE SEQUENCE [LARGE SCALE GENOMIC DNA]</scope>
    <source>
        <strain evidence="2 3">D6-4</strain>
    </source>
</reference>
<organism evidence="2 3">
    <name type="scientific">Enterococcus hulanensis</name>
    <dbReference type="NCBI Taxonomy" id="2559929"/>
    <lineage>
        <taxon>Bacteria</taxon>
        <taxon>Bacillati</taxon>
        <taxon>Bacillota</taxon>
        <taxon>Bacilli</taxon>
        <taxon>Lactobacillales</taxon>
        <taxon>Enterococcaceae</taxon>
        <taxon>Enterococcus</taxon>
    </lineage>
</organism>
<dbReference type="GO" id="GO:0016787">
    <property type="term" value="F:hydrolase activity"/>
    <property type="evidence" value="ECO:0007669"/>
    <property type="project" value="UniProtKB-KW"/>
</dbReference>
<dbReference type="PANTHER" id="PTHR43316:SF3">
    <property type="entry name" value="HALOACID DEHALOGENASE, TYPE II (AFU_ORTHOLOGUE AFUA_2G07750)-RELATED"/>
    <property type="match status" value="1"/>
</dbReference>
<keyword evidence="3" id="KW-1185">Reference proteome</keyword>
<dbReference type="InterPro" id="IPR051540">
    <property type="entry name" value="S-2-haloacid_dehalogenase"/>
</dbReference>
<dbReference type="InterPro" id="IPR036412">
    <property type="entry name" value="HAD-like_sf"/>
</dbReference>
<dbReference type="InterPro" id="IPR023198">
    <property type="entry name" value="PGP-like_dom2"/>
</dbReference>
<evidence type="ECO:0000313" key="3">
    <source>
        <dbReference type="Proteomes" id="UP001252875"/>
    </source>
</evidence>
<keyword evidence="1 2" id="KW-0378">Hydrolase</keyword>
<gene>
    <name evidence="2" type="ORF">P7D85_21350</name>
</gene>
<evidence type="ECO:0000256" key="1">
    <source>
        <dbReference type="ARBA" id="ARBA00022801"/>
    </source>
</evidence>
<name>A0ABU3F5A0_9ENTE</name>
<dbReference type="NCBIfam" id="TIGR01493">
    <property type="entry name" value="HAD-SF-IA-v2"/>
    <property type="match status" value="1"/>
</dbReference>
<dbReference type="EMBL" id="JARPYI010000018">
    <property type="protein sequence ID" value="MDT2602314.1"/>
    <property type="molecule type" value="Genomic_DNA"/>
</dbReference>
<protein>
    <submittedName>
        <fullName evidence="2">HAD-IA family hydrolase</fullName>
    </submittedName>
</protein>
<dbReference type="Proteomes" id="UP001252875">
    <property type="component" value="Unassembled WGS sequence"/>
</dbReference>
<dbReference type="Gene3D" id="1.10.150.240">
    <property type="entry name" value="Putative phosphatase, domain 2"/>
    <property type="match status" value="1"/>
</dbReference>
<dbReference type="PANTHER" id="PTHR43316">
    <property type="entry name" value="HYDROLASE, HALOACID DELAHOGENASE-RELATED"/>
    <property type="match status" value="1"/>
</dbReference>
<sequence>MKKLITFDCYGTLIDTRPIDQEVAKIGNEHHLDGDKVSAIYTLNDARLMYAEPYISLDELIRTALERCDIMMGTNFMKNEYERMLHVYKSLQPFPEVIDVLKELRQRDYQLVIMSNSCMSIMEHNLKALDNQIDEVILAEDVHAYKPQLTFFKQAEEQLNVKNREHCHVAQGYFEDIIPCTLLDWKKVWVNRENEKGIAAQQPYKEVQTLDQILPLFN</sequence>
<dbReference type="SUPFAM" id="SSF56784">
    <property type="entry name" value="HAD-like"/>
    <property type="match status" value="1"/>
</dbReference>
<dbReference type="SFLD" id="SFLDG01129">
    <property type="entry name" value="C1.5:_HAD__Beta-PGM__Phosphata"/>
    <property type="match status" value="1"/>
</dbReference>
<proteinExistence type="predicted"/>
<dbReference type="RefSeq" id="WP_311823566.1">
    <property type="nucleotide sequence ID" value="NZ_JARPYF010000017.1"/>
</dbReference>
<dbReference type="SFLD" id="SFLDS00003">
    <property type="entry name" value="Haloacid_Dehalogenase"/>
    <property type="match status" value="1"/>
</dbReference>
<dbReference type="Pfam" id="PF00702">
    <property type="entry name" value="Hydrolase"/>
    <property type="match status" value="1"/>
</dbReference>
<comment type="caution">
    <text evidence="2">The sequence shown here is derived from an EMBL/GenBank/DDBJ whole genome shotgun (WGS) entry which is preliminary data.</text>
</comment>
<evidence type="ECO:0000313" key="2">
    <source>
        <dbReference type="EMBL" id="MDT2602314.1"/>
    </source>
</evidence>
<dbReference type="InterPro" id="IPR006439">
    <property type="entry name" value="HAD-SF_hydro_IA"/>
</dbReference>